<keyword evidence="2" id="KW-0812">Transmembrane</keyword>
<evidence type="ECO:0000313" key="3">
    <source>
        <dbReference type="EMBL" id="KAK7453218.1"/>
    </source>
</evidence>
<keyword evidence="2" id="KW-1133">Transmembrane helix</keyword>
<gene>
    <name evidence="3" type="ORF">VKT23_011899</name>
</gene>
<comment type="caution">
    <text evidence="3">The sequence shown here is derived from an EMBL/GenBank/DDBJ whole genome shotgun (WGS) entry which is preliminary data.</text>
</comment>
<proteinExistence type="predicted"/>
<dbReference type="Proteomes" id="UP001498398">
    <property type="component" value="Unassembled WGS sequence"/>
</dbReference>
<organism evidence="3 4">
    <name type="scientific">Marasmiellus scandens</name>
    <dbReference type="NCBI Taxonomy" id="2682957"/>
    <lineage>
        <taxon>Eukaryota</taxon>
        <taxon>Fungi</taxon>
        <taxon>Dikarya</taxon>
        <taxon>Basidiomycota</taxon>
        <taxon>Agaricomycotina</taxon>
        <taxon>Agaricomycetes</taxon>
        <taxon>Agaricomycetidae</taxon>
        <taxon>Agaricales</taxon>
        <taxon>Marasmiineae</taxon>
        <taxon>Omphalotaceae</taxon>
        <taxon>Marasmiellus</taxon>
    </lineage>
</organism>
<reference evidence="3 4" key="1">
    <citation type="submission" date="2024-01" db="EMBL/GenBank/DDBJ databases">
        <title>A draft genome for the cacao thread blight pathogen Marasmiellus scandens.</title>
        <authorList>
            <person name="Baruah I.K."/>
            <person name="Leung J."/>
            <person name="Bukari Y."/>
            <person name="Amoako-Attah I."/>
            <person name="Meinhardt L.W."/>
            <person name="Bailey B.A."/>
            <person name="Cohen S.P."/>
        </authorList>
    </citation>
    <scope>NUCLEOTIDE SEQUENCE [LARGE SCALE GENOMIC DNA]</scope>
    <source>
        <strain evidence="3 4">GH-19</strain>
    </source>
</reference>
<accession>A0ABR1J9U4</accession>
<sequence length="126" mass="14374">MADIHDSPVVDTDILTYRSPGKPNEEQLDYFDDEKKSVSDLEVLKDSSSADEGEYEAKGDDNDPAYNVLPQIVRELCDFEDDVNMPVLTWRFYFLSAIFTALGAWLQQMGFFRVSVSDDIRYVSAE</sequence>
<feature type="transmembrane region" description="Helical" evidence="2">
    <location>
        <begin position="88"/>
        <end position="106"/>
    </location>
</feature>
<dbReference type="EMBL" id="JBANRG010000027">
    <property type="protein sequence ID" value="KAK7453218.1"/>
    <property type="molecule type" value="Genomic_DNA"/>
</dbReference>
<keyword evidence="4" id="KW-1185">Reference proteome</keyword>
<keyword evidence="2" id="KW-0472">Membrane</keyword>
<name>A0ABR1J9U4_9AGAR</name>
<protein>
    <submittedName>
        <fullName evidence="3">Uncharacterized protein</fullName>
    </submittedName>
</protein>
<feature type="region of interest" description="Disordered" evidence="1">
    <location>
        <begin position="42"/>
        <end position="63"/>
    </location>
</feature>
<evidence type="ECO:0000313" key="4">
    <source>
        <dbReference type="Proteomes" id="UP001498398"/>
    </source>
</evidence>
<evidence type="ECO:0000256" key="1">
    <source>
        <dbReference type="SAM" id="MobiDB-lite"/>
    </source>
</evidence>
<evidence type="ECO:0000256" key="2">
    <source>
        <dbReference type="SAM" id="Phobius"/>
    </source>
</evidence>